<dbReference type="InterPro" id="IPR051677">
    <property type="entry name" value="AfsR-DnrI-RedD_regulator"/>
</dbReference>
<dbReference type="SUPFAM" id="SSF48452">
    <property type="entry name" value="TPR-like"/>
    <property type="match status" value="1"/>
</dbReference>
<comment type="caution">
    <text evidence="7">The sequence shown here is derived from an EMBL/GenBank/DDBJ whole genome shotgun (WGS) entry which is preliminary data.</text>
</comment>
<evidence type="ECO:0000256" key="1">
    <source>
        <dbReference type="ARBA" id="ARBA00005820"/>
    </source>
</evidence>
<evidence type="ECO:0000256" key="4">
    <source>
        <dbReference type="ARBA" id="ARBA00023163"/>
    </source>
</evidence>
<reference evidence="7 8" key="1">
    <citation type="submission" date="2024-09" db="EMBL/GenBank/DDBJ databases">
        <authorList>
            <person name="Sun Q."/>
            <person name="Mori K."/>
        </authorList>
    </citation>
    <scope>NUCLEOTIDE SEQUENCE [LARGE SCALE GENOMIC DNA]</scope>
    <source>
        <strain evidence="7 8">JCM 13852</strain>
    </source>
</reference>
<sequence length="614" mass="66782">MYFELLGTLRVQRDGERVDLGGPRQQRLLVMLLLSANKVVGADRLLEAMWDGEPPVTARRQLHNAVAALRRSFGTAKHLVVKDGPGYRITVDPHGVDAHRFTAMVASGVARRGPGPAPAGPAAAAVELLEAALALWNGPALSGLDNPVFEIAAARFEENRLTATERLAALRLDGGEASALVPQLGELVSRHPLREESRKLLMLALHRCGRTADALNAYEQGRRMLRDELGVDPGASIRELYERILRDDLPKRRPEPAPGRSFLPYDTAHFTGRAEELRSLSVHRSAGTALSILAIDGMPGVGKTTLAVRLAHQLAHRFPDGHLYLDLHGHTAGREPLEPDAALERLLLDFGLAPDRIPGGCGQRAARWRAELAERRVLVVLDNALDARQVRPLLPGTGKAQVIVTSRRRLAGLDGVTARSLDVFGPPDAAALFTRIAGVDRTAGRANAVAEVVALCGYLPLAVAIAACRFHNRPAWSLDDLVFRLRDRVTRLAELSLEDRSVASRLEVSYGRLPAGQRRLFRVLGTTTRPGEEFDAADAARLVGRPVPEAERSLEALFDAHLLRQRAAGRYHFHDLVQEHARTTVEEPELGDGLLTTFGRTTLAAVGDLECSIG</sequence>
<keyword evidence="3 5" id="KW-0238">DNA-binding</keyword>
<evidence type="ECO:0000256" key="3">
    <source>
        <dbReference type="ARBA" id="ARBA00023125"/>
    </source>
</evidence>
<dbReference type="RefSeq" id="WP_378200164.1">
    <property type="nucleotide sequence ID" value="NZ_JBHMBK010000025.1"/>
</dbReference>
<dbReference type="InterPro" id="IPR005158">
    <property type="entry name" value="BTAD"/>
</dbReference>
<evidence type="ECO:0000256" key="2">
    <source>
        <dbReference type="ARBA" id="ARBA00023015"/>
    </source>
</evidence>
<dbReference type="Gene3D" id="1.25.40.10">
    <property type="entry name" value="Tetratricopeptide repeat domain"/>
    <property type="match status" value="1"/>
</dbReference>
<dbReference type="CDD" id="cd02019">
    <property type="entry name" value="NK"/>
    <property type="match status" value="1"/>
</dbReference>
<dbReference type="SUPFAM" id="SSF52540">
    <property type="entry name" value="P-loop containing nucleoside triphosphate hydrolases"/>
    <property type="match status" value="1"/>
</dbReference>
<dbReference type="PRINTS" id="PR00364">
    <property type="entry name" value="DISEASERSIST"/>
</dbReference>
<evidence type="ECO:0000313" key="7">
    <source>
        <dbReference type="EMBL" id="MFB9688321.1"/>
    </source>
</evidence>
<keyword evidence="2" id="KW-0805">Transcription regulation</keyword>
<proteinExistence type="inferred from homology"/>
<dbReference type="PANTHER" id="PTHR35807">
    <property type="entry name" value="TRANSCRIPTIONAL REGULATOR REDD-RELATED"/>
    <property type="match status" value="1"/>
</dbReference>
<dbReference type="Pfam" id="PF00931">
    <property type="entry name" value="NB-ARC"/>
    <property type="match status" value="1"/>
</dbReference>
<name>A0ABV5UD26_9PSEU</name>
<gene>
    <name evidence="7" type="ORF">ACFFTO_29440</name>
</gene>
<dbReference type="SMART" id="SM01043">
    <property type="entry name" value="BTAD"/>
    <property type="match status" value="1"/>
</dbReference>
<dbReference type="SUPFAM" id="SSF46894">
    <property type="entry name" value="C-terminal effector domain of the bipartite response regulators"/>
    <property type="match status" value="1"/>
</dbReference>
<dbReference type="SMART" id="SM00862">
    <property type="entry name" value="Trans_reg_C"/>
    <property type="match status" value="1"/>
</dbReference>
<dbReference type="InterPro" id="IPR002182">
    <property type="entry name" value="NB-ARC"/>
</dbReference>
<dbReference type="Pfam" id="PF00486">
    <property type="entry name" value="Trans_reg_C"/>
    <property type="match status" value="1"/>
</dbReference>
<dbReference type="InterPro" id="IPR001867">
    <property type="entry name" value="OmpR/PhoB-type_DNA-bd"/>
</dbReference>
<dbReference type="InterPro" id="IPR011990">
    <property type="entry name" value="TPR-like_helical_dom_sf"/>
</dbReference>
<dbReference type="InterPro" id="IPR016032">
    <property type="entry name" value="Sig_transdc_resp-reg_C-effctor"/>
</dbReference>
<dbReference type="CDD" id="cd15831">
    <property type="entry name" value="BTAD"/>
    <property type="match status" value="1"/>
</dbReference>
<evidence type="ECO:0000256" key="5">
    <source>
        <dbReference type="PROSITE-ProRule" id="PRU01091"/>
    </source>
</evidence>
<accession>A0ABV5UD26</accession>
<dbReference type="Pfam" id="PF03704">
    <property type="entry name" value="BTAD"/>
    <property type="match status" value="1"/>
</dbReference>
<evidence type="ECO:0000313" key="8">
    <source>
        <dbReference type="Proteomes" id="UP001589535"/>
    </source>
</evidence>
<protein>
    <submittedName>
        <fullName evidence="7">BTAD domain-containing putative transcriptional regulator</fullName>
    </submittedName>
</protein>
<dbReference type="PROSITE" id="PS51755">
    <property type="entry name" value="OMPR_PHOB"/>
    <property type="match status" value="1"/>
</dbReference>
<keyword evidence="4" id="KW-0804">Transcription</keyword>
<organism evidence="7 8">
    <name type="scientific">Amycolatopsis plumensis</name>
    <dbReference type="NCBI Taxonomy" id="236508"/>
    <lineage>
        <taxon>Bacteria</taxon>
        <taxon>Bacillati</taxon>
        <taxon>Actinomycetota</taxon>
        <taxon>Actinomycetes</taxon>
        <taxon>Pseudonocardiales</taxon>
        <taxon>Pseudonocardiaceae</taxon>
        <taxon>Amycolatopsis</taxon>
    </lineage>
</organism>
<dbReference type="EMBL" id="JBHMBK010000025">
    <property type="protein sequence ID" value="MFB9688321.1"/>
    <property type="molecule type" value="Genomic_DNA"/>
</dbReference>
<comment type="similarity">
    <text evidence="1">Belongs to the AfsR/DnrI/RedD regulatory family.</text>
</comment>
<feature type="DNA-binding region" description="OmpR/PhoB-type" evidence="5">
    <location>
        <begin position="1"/>
        <end position="91"/>
    </location>
</feature>
<keyword evidence="8" id="KW-1185">Reference proteome</keyword>
<dbReference type="InterPro" id="IPR036388">
    <property type="entry name" value="WH-like_DNA-bd_sf"/>
</dbReference>
<dbReference type="Proteomes" id="UP001589535">
    <property type="component" value="Unassembled WGS sequence"/>
</dbReference>
<evidence type="ECO:0000259" key="6">
    <source>
        <dbReference type="PROSITE" id="PS51755"/>
    </source>
</evidence>
<dbReference type="PANTHER" id="PTHR35807:SF1">
    <property type="entry name" value="TRANSCRIPTIONAL REGULATOR REDD"/>
    <property type="match status" value="1"/>
</dbReference>
<dbReference type="Gene3D" id="3.40.50.300">
    <property type="entry name" value="P-loop containing nucleotide triphosphate hydrolases"/>
    <property type="match status" value="1"/>
</dbReference>
<dbReference type="InterPro" id="IPR027417">
    <property type="entry name" value="P-loop_NTPase"/>
</dbReference>
<feature type="domain" description="OmpR/PhoB-type" evidence="6">
    <location>
        <begin position="1"/>
        <end position="91"/>
    </location>
</feature>
<dbReference type="Gene3D" id="1.10.10.10">
    <property type="entry name" value="Winged helix-like DNA-binding domain superfamily/Winged helix DNA-binding domain"/>
    <property type="match status" value="1"/>
</dbReference>